<dbReference type="InterPro" id="IPR007863">
    <property type="entry name" value="Peptidase_M16_C"/>
</dbReference>
<dbReference type="PANTHER" id="PTHR11851:SF49">
    <property type="entry name" value="MITOCHONDRIAL-PROCESSING PEPTIDASE SUBUNIT ALPHA"/>
    <property type="match status" value="1"/>
</dbReference>
<keyword evidence="5" id="KW-0645">Protease</keyword>
<dbReference type="InterPro" id="IPR011249">
    <property type="entry name" value="Metalloenz_LuxS/M16"/>
</dbReference>
<feature type="domain" description="Peptidase M16 C-terminal" evidence="4">
    <location>
        <begin position="166"/>
        <end position="335"/>
    </location>
</feature>
<dbReference type="EC" id="3.4.24.-" evidence="5"/>
<dbReference type="PANTHER" id="PTHR11851">
    <property type="entry name" value="METALLOPROTEASE"/>
    <property type="match status" value="1"/>
</dbReference>
<dbReference type="EMBL" id="LITT01000035">
    <property type="protein sequence ID" value="OAA84876.1"/>
    <property type="molecule type" value="Genomic_DNA"/>
</dbReference>
<evidence type="ECO:0000259" key="4">
    <source>
        <dbReference type="Pfam" id="PF05193"/>
    </source>
</evidence>
<proteinExistence type="inferred from homology"/>
<dbReference type="SUPFAM" id="SSF63411">
    <property type="entry name" value="LuxS/MPP-like metallohydrolase"/>
    <property type="match status" value="2"/>
</dbReference>
<evidence type="ECO:0000256" key="2">
    <source>
        <dbReference type="RuleBase" id="RU004447"/>
    </source>
</evidence>
<dbReference type="InterPro" id="IPR001431">
    <property type="entry name" value="Pept_M16_Zn_BS"/>
</dbReference>
<dbReference type="InterPro" id="IPR011765">
    <property type="entry name" value="Pept_M16_N"/>
</dbReference>
<accession>A0A162KW10</accession>
<keyword evidence="5" id="KW-0378">Hydrolase</keyword>
<organism evidence="5 6">
    <name type="scientific">Clostridium ljungdahlii</name>
    <dbReference type="NCBI Taxonomy" id="1538"/>
    <lineage>
        <taxon>Bacteria</taxon>
        <taxon>Bacillati</taxon>
        <taxon>Bacillota</taxon>
        <taxon>Clostridia</taxon>
        <taxon>Eubacteriales</taxon>
        <taxon>Clostridiaceae</taxon>
        <taxon>Clostridium</taxon>
    </lineage>
</organism>
<evidence type="ECO:0000256" key="1">
    <source>
        <dbReference type="ARBA" id="ARBA00007261"/>
    </source>
</evidence>
<dbReference type="Pfam" id="PF05193">
    <property type="entry name" value="Peptidase_M16_C"/>
    <property type="match status" value="1"/>
</dbReference>
<protein>
    <submittedName>
        <fullName evidence="5">Putative zinc protease AlbF</fullName>
        <ecNumber evidence="5">3.4.24.-</ecNumber>
    </submittedName>
</protein>
<dbReference type="PATRIC" id="fig|1538.10.peg.2678"/>
<dbReference type="RefSeq" id="WP_063556146.1">
    <property type="nucleotide sequence ID" value="NZ_LITT01000035.1"/>
</dbReference>
<comment type="caution">
    <text evidence="5">The sequence shown here is derived from an EMBL/GenBank/DDBJ whole genome shotgun (WGS) entry which is preliminary data.</text>
</comment>
<dbReference type="OrthoDB" id="9811314at2"/>
<dbReference type="Proteomes" id="UP000077407">
    <property type="component" value="Unassembled WGS sequence"/>
</dbReference>
<dbReference type="GO" id="GO:0006508">
    <property type="term" value="P:proteolysis"/>
    <property type="evidence" value="ECO:0007669"/>
    <property type="project" value="UniProtKB-KW"/>
</dbReference>
<name>A0A162KW10_9CLOT</name>
<sequence length="416" mass="48634">MFDARQKVLPNGIKLITIKRDTYIAAFHAGIKIGAIYESVQEKGISHFIEHMLFKGTKSRDNKKLNNDLEILGGEYNAYTDNNSTVYSITSLREELEKSVEIISDMFINSVFPDEEIEKEREVILSEIKSNKDDIETYSFEKVNKLAFKKGPLRYDTAGDEEGVTKFTRKDLIEFYNNYYVPNNCFITVVSSYEHEEIYDLIWKYFKDWKYRKFTRNDIIIEQNIPCREVSYKKDIEQSTIVYLFTFYGLNKKEELALKILNHRFGESSNSILFRKLREEKGLAYDVYTDLDLTTGVKTLYIYTSVSEKNIKSAMDTIEKCIYKVKNEEIKFDDNTINLMKKILKTAVVFTLEDVTDIGNYVLHQAIEGESIYKCVDDIDEIESITRENIYEVARAVLKDPTVHVLKRESKRSSFH</sequence>
<evidence type="ECO:0000259" key="3">
    <source>
        <dbReference type="Pfam" id="PF00675"/>
    </source>
</evidence>
<dbReference type="InterPro" id="IPR050361">
    <property type="entry name" value="MPP/UQCRC_Complex"/>
</dbReference>
<comment type="similarity">
    <text evidence="1 2">Belongs to the peptidase M16 family.</text>
</comment>
<dbReference type="Pfam" id="PF00675">
    <property type="entry name" value="Peptidase_M16"/>
    <property type="match status" value="1"/>
</dbReference>
<dbReference type="GO" id="GO:0046872">
    <property type="term" value="F:metal ion binding"/>
    <property type="evidence" value="ECO:0007669"/>
    <property type="project" value="InterPro"/>
</dbReference>
<evidence type="ECO:0000313" key="5">
    <source>
        <dbReference type="EMBL" id="OAA84876.1"/>
    </source>
</evidence>
<dbReference type="PROSITE" id="PS00143">
    <property type="entry name" value="INSULINASE"/>
    <property type="match status" value="1"/>
</dbReference>
<dbReference type="AlphaFoldDB" id="A0A162KW10"/>
<evidence type="ECO:0000313" key="6">
    <source>
        <dbReference type="Proteomes" id="UP000077407"/>
    </source>
</evidence>
<feature type="domain" description="Peptidase M16 N-terminal" evidence="3">
    <location>
        <begin position="30"/>
        <end position="159"/>
    </location>
</feature>
<dbReference type="GO" id="GO:0004222">
    <property type="term" value="F:metalloendopeptidase activity"/>
    <property type="evidence" value="ECO:0007669"/>
    <property type="project" value="InterPro"/>
</dbReference>
<reference evidence="5 6" key="1">
    <citation type="journal article" date="2015" name="Biotechnol. Bioeng.">
        <title>Genome sequence and phenotypic characterization of Caulobacter segnis.</title>
        <authorList>
            <person name="Patel S."/>
            <person name="Fletcher B."/>
            <person name="Scott D.C."/>
            <person name="Ely B."/>
        </authorList>
    </citation>
    <scope>NUCLEOTIDE SEQUENCE [LARGE SCALE GENOMIC DNA]</scope>
    <source>
        <strain evidence="5 6">ERI-2</strain>
    </source>
</reference>
<gene>
    <name evidence="5" type="primary">albF</name>
    <name evidence="5" type="ORF">WY13_02779</name>
</gene>
<dbReference type="Gene3D" id="3.30.830.10">
    <property type="entry name" value="Metalloenzyme, LuxS/M16 peptidase-like"/>
    <property type="match status" value="2"/>
</dbReference>